<proteinExistence type="predicted"/>
<gene>
    <name evidence="2" type="ORF">EYB53_022895</name>
</gene>
<feature type="domain" description="Fibronectin type-III" evidence="1">
    <location>
        <begin position="697"/>
        <end position="793"/>
    </location>
</feature>
<accession>A0ABS4DGK8</accession>
<evidence type="ECO:0000313" key="3">
    <source>
        <dbReference type="Proteomes" id="UP001193081"/>
    </source>
</evidence>
<dbReference type="SUPFAM" id="SSF49265">
    <property type="entry name" value="Fibronectin type III"/>
    <property type="match status" value="1"/>
</dbReference>
<organism evidence="2 3">
    <name type="scientific">Candidatus Chloroploca mongolica</name>
    <dbReference type="NCBI Taxonomy" id="2528176"/>
    <lineage>
        <taxon>Bacteria</taxon>
        <taxon>Bacillati</taxon>
        <taxon>Chloroflexota</taxon>
        <taxon>Chloroflexia</taxon>
        <taxon>Chloroflexales</taxon>
        <taxon>Chloroflexineae</taxon>
        <taxon>Oscillochloridaceae</taxon>
        <taxon>Candidatus Chloroploca</taxon>
    </lineage>
</organism>
<evidence type="ECO:0000259" key="1">
    <source>
        <dbReference type="PROSITE" id="PS50853"/>
    </source>
</evidence>
<dbReference type="CDD" id="cd00063">
    <property type="entry name" value="FN3"/>
    <property type="match status" value="1"/>
</dbReference>
<dbReference type="InterPro" id="IPR013783">
    <property type="entry name" value="Ig-like_fold"/>
</dbReference>
<reference evidence="2 3" key="1">
    <citation type="submission" date="2021-03" db="EMBL/GenBank/DDBJ databases">
        <authorList>
            <person name="Grouzdev D.S."/>
        </authorList>
    </citation>
    <scope>NUCLEOTIDE SEQUENCE [LARGE SCALE GENOMIC DNA]</scope>
    <source>
        <strain evidence="2 3">M50-1</strain>
    </source>
</reference>
<sequence>MKRYHQFRLAMALLIILTLILPSSHPILAQQTAPRLLCYEAPESNFPDDCQNLAAAGKLEDPPWSVVIVTGVELSRWDPNDFDMFVVTRGSSSSLSEEITRIGDYVRGGGNLLLLDPEFGEQLDPSLAAPTRVTRLNRASELTRAGLFTPIVGEPESAKNLPSAGFGIVPIATLGEAWIPQTRAGFGALSSTTLASALLDNGRVIMAPTGLTSIDFAKTAAKWACCLQIAFGPNMSVTAIEVTQAIQDLNNSVELLAGKRTYVRVHVTSPEARSGVTATLSGRRGSTSFLPALTPINPGGTITVKPSPNRGLINDSFLFELPASWVNGTGNLELTARLDPGNTVVDPVLSNNRRTVNVNLLRGPVMRLRIYNVRYTVGSNTYQAANFHVNALESWLRRAYPIAQLNATRRTYNYTPSGLPNVDSLNSRMALAWLFDRLFGGMSSSTFFYGMVDDGGGFMRGKALGIPGKVSSGPTGTPSGSWGWDTDGSYGDWYGGHEIAHSLGRSHAEFCGAGGGIAFPYPNGRISPDLTGNTAIYGFDIETRAIYPPDWRDVMTYCNNQWVSDFTYEGIRARFATLNSFELSEAQLQQGTFALITGNAKLAPGTGQFDQINVIEGSAELPTSAGDWSIVLLSGSGQELASYPFTPARVEDDDSPEEPALFAEIIPWNPATARLELRRGEVTVDTRNVSGTAPTVTITEPTGGNLTGDSVTVRWNSEDLDGDELSYSVLYSFDAGDTWRPVATDLAATELTVNLANLPGGESSRFRVIASDGVLTGQDDSATFGLPNKTPELTIVTPDEGATYYPAQPVALEASAYDLEDGELSGNALTWSSDQDGELGNGSLLTIDNLSTNTHVITVTATDTQSNTTSLTRTVTIASAIDVPLATELELAPGVIGVATMLAGAAETTVVSTRALGDSDQALDWAAQSSASWVTLRKGEGALADRITGSTPEDFEVVVDPTGLPIGSYNSTILVTSGQLSRTITVNMIIEGSRVYLPSVKSN</sequence>
<comment type="caution">
    <text evidence="2">The sequence shown here is derived from an EMBL/GenBank/DDBJ whole genome shotgun (WGS) entry which is preliminary data.</text>
</comment>
<dbReference type="SUPFAM" id="SSF55486">
    <property type="entry name" value="Metalloproteases ('zincins'), catalytic domain"/>
    <property type="match status" value="1"/>
</dbReference>
<name>A0ABS4DGK8_9CHLR</name>
<dbReference type="InterPro" id="IPR036116">
    <property type="entry name" value="FN3_sf"/>
</dbReference>
<protein>
    <recommendedName>
        <fullName evidence="1">Fibronectin type-III domain-containing protein</fullName>
    </recommendedName>
</protein>
<keyword evidence="3" id="KW-1185">Reference proteome</keyword>
<dbReference type="InterPro" id="IPR003961">
    <property type="entry name" value="FN3_dom"/>
</dbReference>
<dbReference type="RefSeq" id="WP_135481472.1">
    <property type="nucleotide sequence ID" value="NZ_SIJK02000077.1"/>
</dbReference>
<dbReference type="Proteomes" id="UP001193081">
    <property type="component" value="Unassembled WGS sequence"/>
</dbReference>
<dbReference type="EMBL" id="SIJK02000077">
    <property type="protein sequence ID" value="MBP1468579.1"/>
    <property type="molecule type" value="Genomic_DNA"/>
</dbReference>
<dbReference type="Gene3D" id="2.60.40.10">
    <property type="entry name" value="Immunoglobulins"/>
    <property type="match status" value="2"/>
</dbReference>
<dbReference type="PROSITE" id="PS50853">
    <property type="entry name" value="FN3"/>
    <property type="match status" value="1"/>
</dbReference>
<evidence type="ECO:0000313" key="2">
    <source>
        <dbReference type="EMBL" id="MBP1468579.1"/>
    </source>
</evidence>